<feature type="domain" description="N-acetyltransferase" evidence="3">
    <location>
        <begin position="6"/>
        <end position="167"/>
    </location>
</feature>
<proteinExistence type="predicted"/>
<accession>A0A411WY89</accession>
<dbReference type="Gene3D" id="3.40.630.30">
    <property type="match status" value="1"/>
</dbReference>
<dbReference type="PROSITE" id="PS51186">
    <property type="entry name" value="GNAT"/>
    <property type="match status" value="1"/>
</dbReference>
<dbReference type="SUPFAM" id="SSF55729">
    <property type="entry name" value="Acyl-CoA N-acyltransferases (Nat)"/>
    <property type="match status" value="1"/>
</dbReference>
<reference evidence="4" key="1">
    <citation type="journal article" date="2014" name="Int. J. Syst. Evol. Microbiol.">
        <title>Complete genome sequence of Corynebacterium casei LMG S-19264T (=DSM 44701T), isolated from a smear-ripened cheese.</title>
        <authorList>
            <consortium name="US DOE Joint Genome Institute (JGI-PGF)"/>
            <person name="Walter F."/>
            <person name="Albersmeier A."/>
            <person name="Kalinowski J."/>
            <person name="Ruckert C."/>
        </authorList>
    </citation>
    <scope>NUCLEOTIDE SEQUENCE</scope>
    <source>
        <strain evidence="4">KCTC 12343</strain>
    </source>
</reference>
<dbReference type="InterPro" id="IPR050832">
    <property type="entry name" value="Bact_Acetyltransf"/>
</dbReference>
<dbReference type="Pfam" id="PF00583">
    <property type="entry name" value="Acetyltransf_1"/>
    <property type="match status" value="1"/>
</dbReference>
<dbReference type="InterPro" id="IPR016181">
    <property type="entry name" value="Acyl_CoA_acyltransferase"/>
</dbReference>
<dbReference type="Proteomes" id="UP000628442">
    <property type="component" value="Unassembled WGS sequence"/>
</dbReference>
<dbReference type="EMBL" id="CP036401">
    <property type="protein sequence ID" value="QBI01663.1"/>
    <property type="molecule type" value="Genomic_DNA"/>
</dbReference>
<dbReference type="Proteomes" id="UP000292307">
    <property type="component" value="Chromosome"/>
</dbReference>
<keyword evidence="2" id="KW-0012">Acyltransferase</keyword>
<evidence type="ECO:0000313" key="5">
    <source>
        <dbReference type="EMBL" id="QBI01663.1"/>
    </source>
</evidence>
<sequence length="167" mass="18068">MTEPSFTIRPFTAAEWPAWRALRLRALADSPDAFAATLADAQARADETWQALLAQTVASARHLPLLAEVGKQPAGLAWVNIEGDTATLYQVWVAPEHRGRGIAQALLARAIGWARERGAAAVALEVTTGDTPAVRLYKRMGFNETGAPVPMANRDGLQEQAMRLLLV</sequence>
<protein>
    <submittedName>
        <fullName evidence="5">GNAT family N-acetyltransferase</fullName>
    </submittedName>
</protein>
<dbReference type="GO" id="GO:0016747">
    <property type="term" value="F:acyltransferase activity, transferring groups other than amino-acyl groups"/>
    <property type="evidence" value="ECO:0007669"/>
    <property type="project" value="InterPro"/>
</dbReference>
<dbReference type="EMBL" id="BMWV01000003">
    <property type="protein sequence ID" value="GGY33777.1"/>
    <property type="molecule type" value="Genomic_DNA"/>
</dbReference>
<reference evidence="4" key="3">
    <citation type="submission" date="2022-12" db="EMBL/GenBank/DDBJ databases">
        <authorList>
            <person name="Sun Q."/>
            <person name="Kim S."/>
        </authorList>
    </citation>
    <scope>NUCLEOTIDE SEQUENCE</scope>
    <source>
        <strain evidence="4">KCTC 12343</strain>
    </source>
</reference>
<organism evidence="4 7">
    <name type="scientific">Pseudoduganella albidiflava</name>
    <dbReference type="NCBI Taxonomy" id="321983"/>
    <lineage>
        <taxon>Bacteria</taxon>
        <taxon>Pseudomonadati</taxon>
        <taxon>Pseudomonadota</taxon>
        <taxon>Betaproteobacteria</taxon>
        <taxon>Burkholderiales</taxon>
        <taxon>Oxalobacteraceae</taxon>
        <taxon>Telluria group</taxon>
        <taxon>Pseudoduganella</taxon>
    </lineage>
</organism>
<evidence type="ECO:0000256" key="2">
    <source>
        <dbReference type="ARBA" id="ARBA00023315"/>
    </source>
</evidence>
<dbReference type="RefSeq" id="WP_131145783.1">
    <property type="nucleotide sequence ID" value="NZ_BMWV01000003.1"/>
</dbReference>
<keyword evidence="6" id="KW-1185">Reference proteome</keyword>
<gene>
    <name evidence="5" type="ORF">EYF70_13020</name>
    <name evidence="4" type="ORF">GCM10007387_14620</name>
</gene>
<evidence type="ECO:0000313" key="7">
    <source>
        <dbReference type="Proteomes" id="UP000628442"/>
    </source>
</evidence>
<reference evidence="5 6" key="2">
    <citation type="submission" date="2019-02" db="EMBL/GenBank/DDBJ databases">
        <title>Draft Genome Sequences of Six Type Strains of the Genus Massilia.</title>
        <authorList>
            <person name="Miess H."/>
            <person name="Frediansyhah A."/>
            <person name="Gross H."/>
        </authorList>
    </citation>
    <scope>NUCLEOTIDE SEQUENCE [LARGE SCALE GENOMIC DNA]</scope>
    <source>
        <strain evidence="5 6">DSM 17472</strain>
    </source>
</reference>
<keyword evidence="1" id="KW-0808">Transferase</keyword>
<evidence type="ECO:0000313" key="6">
    <source>
        <dbReference type="Proteomes" id="UP000292307"/>
    </source>
</evidence>
<dbReference type="PANTHER" id="PTHR43877">
    <property type="entry name" value="AMINOALKYLPHOSPHONATE N-ACETYLTRANSFERASE-RELATED-RELATED"/>
    <property type="match status" value="1"/>
</dbReference>
<evidence type="ECO:0000313" key="4">
    <source>
        <dbReference type="EMBL" id="GGY33777.1"/>
    </source>
</evidence>
<dbReference type="InterPro" id="IPR000182">
    <property type="entry name" value="GNAT_dom"/>
</dbReference>
<dbReference type="AlphaFoldDB" id="A0A411WY89"/>
<name>A0A411WY89_9BURK</name>
<dbReference type="CDD" id="cd04301">
    <property type="entry name" value="NAT_SF"/>
    <property type="match status" value="1"/>
</dbReference>
<dbReference type="OrthoDB" id="9796129at2"/>
<evidence type="ECO:0000256" key="1">
    <source>
        <dbReference type="ARBA" id="ARBA00022679"/>
    </source>
</evidence>
<evidence type="ECO:0000259" key="3">
    <source>
        <dbReference type="PROSITE" id="PS51186"/>
    </source>
</evidence>